<dbReference type="SMART" id="SM00240">
    <property type="entry name" value="FHA"/>
    <property type="match status" value="1"/>
</dbReference>
<feature type="compositionally biased region" description="Basic and acidic residues" evidence="2">
    <location>
        <begin position="187"/>
        <end position="209"/>
    </location>
</feature>
<evidence type="ECO:0000259" key="3">
    <source>
        <dbReference type="PROSITE" id="PS50006"/>
    </source>
</evidence>
<dbReference type="Proteomes" id="UP000317344">
    <property type="component" value="Chromosome"/>
</dbReference>
<dbReference type="RefSeq" id="WP_143905466.1">
    <property type="nucleotide sequence ID" value="NZ_CP041765.1"/>
</dbReference>
<protein>
    <submittedName>
        <fullName evidence="4">DUF2662 domain-containing protein</fullName>
    </submittedName>
</protein>
<reference evidence="4 5" key="1">
    <citation type="submission" date="2019-07" db="EMBL/GenBank/DDBJ databases">
        <title>Tomitella cavernea sp. nov., an actinomycete isolated from soil.</title>
        <authorList>
            <person name="Cheng J."/>
        </authorList>
    </citation>
    <scope>NUCLEOTIDE SEQUENCE [LARGE SCALE GENOMIC DNA]</scope>
    <source>
        <strain evidence="4 5">HY188</strain>
    </source>
</reference>
<feature type="region of interest" description="Disordered" evidence="2">
    <location>
        <begin position="113"/>
        <end position="286"/>
    </location>
</feature>
<dbReference type="Gene3D" id="2.60.200.20">
    <property type="match status" value="1"/>
</dbReference>
<dbReference type="EMBL" id="CP041765">
    <property type="protein sequence ID" value="QDQ96106.1"/>
    <property type="molecule type" value="Genomic_DNA"/>
</dbReference>
<dbReference type="KEGG" id="toy:FO059_00540"/>
<dbReference type="Pfam" id="PF12401">
    <property type="entry name" value="FhaA_N"/>
    <property type="match status" value="1"/>
</dbReference>
<evidence type="ECO:0000256" key="1">
    <source>
        <dbReference type="ARBA" id="ARBA00022553"/>
    </source>
</evidence>
<dbReference type="SUPFAM" id="SSF49879">
    <property type="entry name" value="SMAD/FHA domain"/>
    <property type="match status" value="1"/>
</dbReference>
<dbReference type="OrthoDB" id="151099at2"/>
<dbReference type="InterPro" id="IPR008984">
    <property type="entry name" value="SMAD_FHA_dom_sf"/>
</dbReference>
<dbReference type="PANTHER" id="PTHR23308">
    <property type="entry name" value="NUCLEAR INHIBITOR OF PROTEIN PHOSPHATASE-1"/>
    <property type="match status" value="1"/>
</dbReference>
<feature type="domain" description="FHA" evidence="3">
    <location>
        <begin position="387"/>
        <end position="436"/>
    </location>
</feature>
<evidence type="ECO:0000256" key="2">
    <source>
        <dbReference type="SAM" id="MobiDB-lite"/>
    </source>
</evidence>
<dbReference type="InterPro" id="IPR050923">
    <property type="entry name" value="Cell_Proc_Reg/RNA_Proc"/>
</dbReference>
<dbReference type="AlphaFoldDB" id="A0A516WZ31"/>
<feature type="compositionally biased region" description="Basic and acidic residues" evidence="2">
    <location>
        <begin position="242"/>
        <end position="253"/>
    </location>
</feature>
<organism evidence="4 5">
    <name type="scientific">Tomitella fengzijianii</name>
    <dbReference type="NCBI Taxonomy" id="2597660"/>
    <lineage>
        <taxon>Bacteria</taxon>
        <taxon>Bacillati</taxon>
        <taxon>Actinomycetota</taxon>
        <taxon>Actinomycetes</taxon>
        <taxon>Mycobacteriales</taxon>
        <taxon>Tomitella</taxon>
    </lineage>
</organism>
<dbReference type="InterPro" id="IPR000253">
    <property type="entry name" value="FHA_dom"/>
</dbReference>
<sequence length="459" mass="49663">MGFVQRFERRLEGAVDDAFARVFGGKIMPAEVEAALRREASDGLRMQGDQPVVPNHYVLTVSDSDEQNLTADAELTLRSFATHLAGFIDEQRWQTYGDVSVELQSSPNLHTGQFRAQSSIDPDAGFSVSSDPVPGEAPPRGADSARPPQVPREAPDAPAGGLPSERYRARNEGRLTASPAPQPEAAPPRRGEEPRAEGRPLHDPPHPSGREPAYGGAAYNAWGDPGYAPDRTPGPDAQDGYPPRDRPPEDRAPRNYAAPGYGVQGQPPQDYPAQDHGAQNYGAQMYGTQGRGAQGYGAQGYGAQGYDPRGHAPQGYQPQAYGRQDYGQQDYDPRSGYPPQDHTQGYQQQEYPQAGGFGAWSQPRTQGVRLVLDDGSGRTFDLRQGSNVIGRGQSSHFRVPDTGVSRQHADVQWDGAVALLVDLNSTNGTVVNGNPVTEWQLAHGDIIRVGHTDIAVQFR</sequence>
<reference evidence="4 5" key="2">
    <citation type="submission" date="2019-07" db="EMBL/GenBank/DDBJ databases">
        <authorList>
            <person name="Huang Y."/>
        </authorList>
    </citation>
    <scope>NUCLEOTIDE SEQUENCE [LARGE SCALE GENOMIC DNA]</scope>
    <source>
        <strain evidence="4 5">HY188</strain>
    </source>
</reference>
<keyword evidence="5" id="KW-1185">Reference proteome</keyword>
<dbReference type="CDD" id="cd22668">
    <property type="entry name" value="FHA_FhaA-like"/>
    <property type="match status" value="1"/>
</dbReference>
<dbReference type="Pfam" id="PF00498">
    <property type="entry name" value="FHA"/>
    <property type="match status" value="1"/>
</dbReference>
<dbReference type="PROSITE" id="PS50006">
    <property type="entry name" value="FHA_DOMAIN"/>
    <property type="match status" value="1"/>
</dbReference>
<evidence type="ECO:0000313" key="4">
    <source>
        <dbReference type="EMBL" id="QDQ96106.1"/>
    </source>
</evidence>
<evidence type="ECO:0000313" key="5">
    <source>
        <dbReference type="Proteomes" id="UP000317344"/>
    </source>
</evidence>
<dbReference type="InterPro" id="IPR022128">
    <property type="entry name" value="FhaA_N"/>
</dbReference>
<feature type="region of interest" description="Disordered" evidence="2">
    <location>
        <begin position="298"/>
        <end position="346"/>
    </location>
</feature>
<accession>A0A516WZ31</accession>
<dbReference type="Gene3D" id="3.30.2320.60">
    <property type="entry name" value="FhaA, phosphopeptide-binding domain (DUF3662)"/>
    <property type="match status" value="1"/>
</dbReference>
<proteinExistence type="predicted"/>
<gene>
    <name evidence="4" type="ORF">FO059_00540</name>
</gene>
<dbReference type="InterPro" id="IPR042287">
    <property type="entry name" value="FhaA_N_sf"/>
</dbReference>
<keyword evidence="1" id="KW-0597">Phosphoprotein</keyword>
<name>A0A516WZ31_9ACTN</name>